<gene>
    <name evidence="3" type="ORF">QPX42_05060</name>
</gene>
<name>A0AAP4BPH4_9CORY</name>
<comment type="caution">
    <text evidence="3">The sequence shown here is derived from an EMBL/GenBank/DDBJ whole genome shotgun (WGS) entry which is preliminary data.</text>
</comment>
<evidence type="ECO:0000256" key="2">
    <source>
        <dbReference type="SAM" id="Phobius"/>
    </source>
</evidence>
<proteinExistence type="predicted"/>
<dbReference type="RefSeq" id="WP_284588862.1">
    <property type="nucleotide sequence ID" value="NZ_JASNUC010000005.1"/>
</dbReference>
<keyword evidence="2" id="KW-0812">Transmembrane</keyword>
<evidence type="ECO:0000313" key="4">
    <source>
        <dbReference type="Proteomes" id="UP001224412"/>
    </source>
</evidence>
<sequence length="356" mass="39246">MLPASRVLSAIAIGIGLALVVGAGLAPRFVHIDARLPLDVQHTTFRLVDDATGYQRQLHWDLLEPADAESVAVRVGSTLIRSTEENQAGQPDEQPGGNHAQDNPDATELVDADVWAFDMDRRSGQALSTAQLSHTLVTPAAHVEIDGQWLKFPVNAEKTSYDVFDETLRESHPAAFQEEVTVDGVELYRYRQVIDPVNVASKYADARNTKQEDPVVPDRAPAENAEEAPVKTPEENAEEADALEQVPAPTIRRQLYLHHSATRDYFVHPRTGMIVDVHETVDDYFATHTGERIEDGIAYEAQLADADVDKLITQAESFPDDDTARLIRYIVLGIGALITVLALIGVFGGFRRVRQN</sequence>
<organism evidence="3 4">
    <name type="scientific">Corynebacterium pseudodiphtheriticum</name>
    <dbReference type="NCBI Taxonomy" id="37637"/>
    <lineage>
        <taxon>Bacteria</taxon>
        <taxon>Bacillati</taxon>
        <taxon>Actinomycetota</taxon>
        <taxon>Actinomycetes</taxon>
        <taxon>Mycobacteriales</taxon>
        <taxon>Corynebacteriaceae</taxon>
        <taxon>Corynebacterium</taxon>
    </lineage>
</organism>
<feature type="transmembrane region" description="Helical" evidence="2">
    <location>
        <begin position="326"/>
        <end position="350"/>
    </location>
</feature>
<dbReference type="Pfam" id="PF11271">
    <property type="entry name" value="PorA"/>
    <property type="match status" value="1"/>
</dbReference>
<keyword evidence="2" id="KW-1133">Transmembrane helix</keyword>
<feature type="region of interest" description="Disordered" evidence="1">
    <location>
        <begin position="205"/>
        <end position="242"/>
    </location>
</feature>
<feature type="region of interest" description="Disordered" evidence="1">
    <location>
        <begin position="82"/>
        <end position="105"/>
    </location>
</feature>
<dbReference type="Proteomes" id="UP001224412">
    <property type="component" value="Unassembled WGS sequence"/>
</dbReference>
<evidence type="ECO:0000256" key="1">
    <source>
        <dbReference type="SAM" id="MobiDB-lite"/>
    </source>
</evidence>
<dbReference type="InterPro" id="IPR021424">
    <property type="entry name" value="PorA"/>
</dbReference>
<accession>A0AAP4BPH4</accession>
<dbReference type="EMBL" id="JASNVH010000006">
    <property type="protein sequence ID" value="MDK4306924.1"/>
    <property type="molecule type" value="Genomic_DNA"/>
</dbReference>
<keyword evidence="2" id="KW-0472">Membrane</keyword>
<dbReference type="AlphaFoldDB" id="A0AAP4BPH4"/>
<reference evidence="3" key="1">
    <citation type="submission" date="2023-05" db="EMBL/GenBank/DDBJ databases">
        <title>Metabolic capabilities are highly conserved among human nasal-associated Corynebacterium species in pangenomic analyses.</title>
        <authorList>
            <person name="Tran T.H."/>
            <person name="Roberts A.Q."/>
            <person name="Escapa I.F."/>
            <person name="Gao W."/>
            <person name="Conlan S."/>
            <person name="Kong H."/>
            <person name="Segre J.A."/>
            <person name="Kelly M.S."/>
            <person name="Lemon K.P."/>
        </authorList>
    </citation>
    <scope>NUCLEOTIDE SEQUENCE</scope>
    <source>
        <strain evidence="3">KPL2773</strain>
    </source>
</reference>
<evidence type="ECO:0000313" key="3">
    <source>
        <dbReference type="EMBL" id="MDK4306924.1"/>
    </source>
</evidence>
<protein>
    <submittedName>
        <fullName evidence="3">DUF3068 domain-containing protein</fullName>
    </submittedName>
</protein>